<dbReference type="InterPro" id="IPR035976">
    <property type="entry name" value="Sushi/SCR/CCP_sf"/>
</dbReference>
<feature type="domain" description="Sushi" evidence="7">
    <location>
        <begin position="23"/>
        <end position="84"/>
    </location>
</feature>
<feature type="domain" description="Sushi" evidence="7">
    <location>
        <begin position="287"/>
        <end position="345"/>
    </location>
</feature>
<keyword evidence="3 6" id="KW-0732">Signal</keyword>
<organism evidence="8 9">
    <name type="scientific">Perca fluviatilis</name>
    <name type="common">European perch</name>
    <dbReference type="NCBI Taxonomy" id="8168"/>
    <lineage>
        <taxon>Eukaryota</taxon>
        <taxon>Metazoa</taxon>
        <taxon>Chordata</taxon>
        <taxon>Craniata</taxon>
        <taxon>Vertebrata</taxon>
        <taxon>Euteleostomi</taxon>
        <taxon>Actinopterygii</taxon>
        <taxon>Neopterygii</taxon>
        <taxon>Teleostei</taxon>
        <taxon>Neoteleostei</taxon>
        <taxon>Acanthomorphata</taxon>
        <taxon>Eupercaria</taxon>
        <taxon>Perciformes</taxon>
        <taxon>Percoidei</taxon>
        <taxon>Percidae</taxon>
        <taxon>Percinae</taxon>
        <taxon>Perca</taxon>
    </lineage>
</organism>
<dbReference type="AlphaFoldDB" id="A0A6A5EX13"/>
<dbReference type="PANTHER" id="PTHR45785:SF2">
    <property type="entry name" value="COMPLEMENT FACTOR H-RELATED"/>
    <property type="match status" value="1"/>
</dbReference>
<dbReference type="Gene3D" id="2.10.70.10">
    <property type="entry name" value="Complement Module, domain 1"/>
    <property type="match status" value="6"/>
</dbReference>
<gene>
    <name evidence="8" type="ORF">PFLUV_G00106930</name>
</gene>
<comment type="subcellular location">
    <subcellularLocation>
        <location evidence="1">Virion</location>
    </subcellularLocation>
</comment>
<feature type="chain" id="PRO_5025466790" description="Sushi domain-containing protein" evidence="6">
    <location>
        <begin position="22"/>
        <end position="408"/>
    </location>
</feature>
<dbReference type="CDD" id="cd00033">
    <property type="entry name" value="CCP"/>
    <property type="match status" value="5"/>
</dbReference>
<feature type="domain" description="Sushi" evidence="7">
    <location>
        <begin position="85"/>
        <end position="145"/>
    </location>
</feature>
<evidence type="ECO:0000313" key="9">
    <source>
        <dbReference type="Proteomes" id="UP000465112"/>
    </source>
</evidence>
<dbReference type="InterPro" id="IPR051503">
    <property type="entry name" value="ComplSys_Reg/VirEntry_Med"/>
</dbReference>
<comment type="caution">
    <text evidence="5">Lacks conserved residue(s) required for the propagation of feature annotation.</text>
</comment>
<feature type="disulfide bond" evidence="5">
    <location>
        <begin position="289"/>
        <end position="332"/>
    </location>
</feature>
<feature type="disulfide bond" evidence="5">
    <location>
        <begin position="116"/>
        <end position="143"/>
    </location>
</feature>
<keyword evidence="4 5" id="KW-1015">Disulfide bond</keyword>
<evidence type="ECO:0000313" key="8">
    <source>
        <dbReference type="EMBL" id="KAF1385360.1"/>
    </source>
</evidence>
<protein>
    <recommendedName>
        <fullName evidence="7">Sushi domain-containing protein</fullName>
    </recommendedName>
</protein>
<dbReference type="PANTHER" id="PTHR45785">
    <property type="entry name" value="COMPLEMENT FACTOR H-RELATED"/>
    <property type="match status" value="1"/>
</dbReference>
<dbReference type="Proteomes" id="UP000465112">
    <property type="component" value="Chromosome 9"/>
</dbReference>
<feature type="domain" description="Sushi" evidence="7">
    <location>
        <begin position="146"/>
        <end position="209"/>
    </location>
</feature>
<dbReference type="EMBL" id="VHII01000009">
    <property type="protein sequence ID" value="KAF1385360.1"/>
    <property type="molecule type" value="Genomic_DNA"/>
</dbReference>
<feature type="signal peptide" evidence="6">
    <location>
        <begin position="1"/>
        <end position="21"/>
    </location>
</feature>
<dbReference type="Pfam" id="PF00084">
    <property type="entry name" value="Sushi"/>
    <property type="match status" value="5"/>
</dbReference>
<evidence type="ECO:0000256" key="4">
    <source>
        <dbReference type="ARBA" id="ARBA00023157"/>
    </source>
</evidence>
<accession>A0A6A5EX13</accession>
<evidence type="ECO:0000256" key="2">
    <source>
        <dbReference type="ARBA" id="ARBA00022659"/>
    </source>
</evidence>
<sequence>MQLSLILLFLQLWGNVDVSLSQNACPKPPEVPHASVSEVTKKAVYQQGNVIHFVCETGYTSFPPIRYACTENGWLLTSRGRCNLKPCVLPDDTPNGYYQIIHGEEFVFGTTIKYFCNEGYQMVSKDDTRTCMLDKWTNHVPICDRLSCDPPPADGGVTVKGLPDNDNPIFPDHLLTFSCERPGKYLNGSSVLRCGQDGQWDHPFPTCENLTRHEEGCGQNCAENCKVPGLSDDLQLTTHEPGDQLRTGEKLTFTCRRRGDFVRGKAEVECLAGGRWSDPFPTCGAPSGCRTPPHIADADTRGTLKSQYRHGERVEYSCQNVYIIEGDAYKTCNNGEWTGQMRCLKPCTVDKQLMSRYNIAFRYGHEDKLYSTHNDFITFTCTEGHRPTGSLPMRQQCIDGVMDLPTCQ</sequence>
<evidence type="ECO:0000256" key="1">
    <source>
        <dbReference type="ARBA" id="ARBA00004328"/>
    </source>
</evidence>
<evidence type="ECO:0000256" key="6">
    <source>
        <dbReference type="SAM" id="SignalP"/>
    </source>
</evidence>
<dbReference type="PROSITE" id="PS50923">
    <property type="entry name" value="SUSHI"/>
    <property type="match status" value="5"/>
</dbReference>
<comment type="caution">
    <text evidence="8">The sequence shown here is derived from an EMBL/GenBank/DDBJ whole genome shotgun (WGS) entry which is preliminary data.</text>
</comment>
<dbReference type="SUPFAM" id="SSF57535">
    <property type="entry name" value="Complement control module/SCR domain"/>
    <property type="match status" value="6"/>
</dbReference>
<dbReference type="SMART" id="SM00032">
    <property type="entry name" value="CCP"/>
    <property type="match status" value="6"/>
</dbReference>
<reference evidence="8 9" key="1">
    <citation type="submission" date="2019-06" db="EMBL/GenBank/DDBJ databases">
        <title>A chromosome-scale genome assembly of the European perch, Perca fluviatilis.</title>
        <authorList>
            <person name="Roques C."/>
            <person name="Zahm M."/>
            <person name="Cabau C."/>
            <person name="Klopp C."/>
            <person name="Bouchez O."/>
            <person name="Donnadieu C."/>
            <person name="Kuhl H."/>
            <person name="Gislard M."/>
            <person name="Guendouz S."/>
            <person name="Journot L."/>
            <person name="Haffray P."/>
            <person name="Bestin A."/>
            <person name="Morvezen R."/>
            <person name="Feron R."/>
            <person name="Wen M."/>
            <person name="Jouanno E."/>
            <person name="Herpin A."/>
            <person name="Schartl M."/>
            <person name="Postlethwait J."/>
            <person name="Schaerlinger B."/>
            <person name="Chardard D."/>
            <person name="Lecocq T."/>
            <person name="Poncet C."/>
            <person name="Jaffrelo L."/>
            <person name="Lampietro C."/>
            <person name="Guiguen Y."/>
        </authorList>
    </citation>
    <scope>NUCLEOTIDE SEQUENCE [LARGE SCALE GENOMIC DNA]</scope>
    <source>
        <tissue evidence="8">Blood</tissue>
    </source>
</reference>
<feature type="disulfide bond" evidence="5">
    <location>
        <begin position="55"/>
        <end position="82"/>
    </location>
</feature>
<keyword evidence="9" id="KW-1185">Reference proteome</keyword>
<feature type="domain" description="Sushi" evidence="7">
    <location>
        <begin position="223"/>
        <end position="285"/>
    </location>
</feature>
<dbReference type="InterPro" id="IPR000436">
    <property type="entry name" value="Sushi_SCR_CCP_dom"/>
</dbReference>
<evidence type="ECO:0000259" key="7">
    <source>
        <dbReference type="PROSITE" id="PS50923"/>
    </source>
</evidence>
<evidence type="ECO:0000256" key="5">
    <source>
        <dbReference type="PROSITE-ProRule" id="PRU00302"/>
    </source>
</evidence>
<proteinExistence type="predicted"/>
<keyword evidence="2 5" id="KW-0768">Sushi</keyword>
<evidence type="ECO:0000256" key="3">
    <source>
        <dbReference type="ARBA" id="ARBA00022729"/>
    </source>
</evidence>
<name>A0A6A5EX13_PERFL</name>